<dbReference type="OrthoDB" id="5672604at2"/>
<dbReference type="KEGG" id="nzl:D0T92_11145"/>
<dbReference type="Gene3D" id="3.90.550.10">
    <property type="entry name" value="Spore Coat Polysaccharide Biosynthesis Protein SpsA, Chain A"/>
    <property type="match status" value="1"/>
</dbReference>
<dbReference type="SUPFAM" id="SSF53448">
    <property type="entry name" value="Nucleotide-diphospho-sugar transferases"/>
    <property type="match status" value="1"/>
</dbReference>
<dbReference type="PANTHER" id="PTHR13778">
    <property type="entry name" value="GLYCOSYLTRANSFERASE 8 DOMAIN-CONTAINING PROTEIN"/>
    <property type="match status" value="1"/>
</dbReference>
<dbReference type="GO" id="GO:0046872">
    <property type="term" value="F:metal ion binding"/>
    <property type="evidence" value="ECO:0007669"/>
    <property type="project" value="UniProtKB-KW"/>
</dbReference>
<dbReference type="Proteomes" id="UP000325713">
    <property type="component" value="Chromosome"/>
</dbReference>
<evidence type="ECO:0000313" key="5">
    <source>
        <dbReference type="Proteomes" id="UP000325713"/>
    </source>
</evidence>
<dbReference type="CDD" id="cd04194">
    <property type="entry name" value="GT8_A4GalT_like"/>
    <property type="match status" value="1"/>
</dbReference>
<evidence type="ECO:0000256" key="1">
    <source>
        <dbReference type="ARBA" id="ARBA00022676"/>
    </source>
</evidence>
<reference evidence="4 5" key="1">
    <citation type="submission" date="2018-08" db="EMBL/GenBank/DDBJ databases">
        <title>Neisseria zalophi ATCC BAA-2455 complete genome.</title>
        <authorList>
            <person name="Veseli I.A."/>
            <person name="Buttler R."/>
            <person name="Mascarenhas dos Santos A.C."/>
            <person name="Pombert J.-F."/>
        </authorList>
    </citation>
    <scope>NUCLEOTIDE SEQUENCE [LARGE SCALE GENOMIC DNA]</scope>
    <source>
        <strain evidence="4 5">ATCC BAA-2455</strain>
    </source>
</reference>
<evidence type="ECO:0000256" key="3">
    <source>
        <dbReference type="ARBA" id="ARBA00022723"/>
    </source>
</evidence>
<dbReference type="AlphaFoldDB" id="A0A5J6PXN9"/>
<sequence>MNIIFASDNNYAPYLATTLLSVLNNHKGYPIKFYILDLGINPLNREIISSLVDKTLNQIEFIPVSEDDFRNMPKTIDYISLATYARLKLTQYLPNIGRAIYLDIDILVNNSLIPLWETKLEDKWMGACLDAFIEYERPEYKYKIGLTDNQIYFNAGVLLIDLKKWRTTDIYLDAINWLKQYGEIIHYQDQDILNGLLKDKVLYLNTRYNFMPSQRARYIKYKKHHNILLSNLEMPTMPIAICHYCGHDKAWHANCTHTNAYLYRQIFKQITAAPASWQSLFEHIKLNQKVKLLKNSLRDKYKYKIY</sequence>
<dbReference type="InterPro" id="IPR029044">
    <property type="entry name" value="Nucleotide-diphossugar_trans"/>
</dbReference>
<proteinExistence type="predicted"/>
<gene>
    <name evidence="4" type="ORF">D0T92_11145</name>
</gene>
<keyword evidence="3" id="KW-0479">Metal-binding</keyword>
<keyword evidence="1" id="KW-0328">Glycosyltransferase</keyword>
<evidence type="ECO:0000313" key="4">
    <source>
        <dbReference type="EMBL" id="QEY27034.1"/>
    </source>
</evidence>
<keyword evidence="2 4" id="KW-0808">Transferase</keyword>
<accession>A0A5J6PXN9</accession>
<protein>
    <submittedName>
        <fullName evidence="4">Glycosyltransferase family 8 protein</fullName>
    </submittedName>
</protein>
<dbReference type="RefSeq" id="WP_151052873.1">
    <property type="nucleotide sequence ID" value="NZ_CP031700.1"/>
</dbReference>
<dbReference type="InterPro" id="IPR050748">
    <property type="entry name" value="Glycosyltrans_8_dom-fam"/>
</dbReference>
<dbReference type="PANTHER" id="PTHR13778:SF47">
    <property type="entry name" value="LIPOPOLYSACCHARIDE 1,3-GALACTOSYLTRANSFERASE"/>
    <property type="match status" value="1"/>
</dbReference>
<keyword evidence="5" id="KW-1185">Reference proteome</keyword>
<evidence type="ECO:0000256" key="2">
    <source>
        <dbReference type="ARBA" id="ARBA00022679"/>
    </source>
</evidence>
<dbReference type="EMBL" id="CP031700">
    <property type="protein sequence ID" value="QEY27034.1"/>
    <property type="molecule type" value="Genomic_DNA"/>
</dbReference>
<dbReference type="Pfam" id="PF01501">
    <property type="entry name" value="Glyco_transf_8"/>
    <property type="match status" value="1"/>
</dbReference>
<organism evidence="4 5">
    <name type="scientific">Neisseria zalophi</name>
    <dbReference type="NCBI Taxonomy" id="640030"/>
    <lineage>
        <taxon>Bacteria</taxon>
        <taxon>Pseudomonadati</taxon>
        <taxon>Pseudomonadota</taxon>
        <taxon>Betaproteobacteria</taxon>
        <taxon>Neisseriales</taxon>
        <taxon>Neisseriaceae</taxon>
        <taxon>Neisseria</taxon>
    </lineage>
</organism>
<name>A0A5J6PXN9_9NEIS</name>
<dbReference type="GO" id="GO:0016757">
    <property type="term" value="F:glycosyltransferase activity"/>
    <property type="evidence" value="ECO:0007669"/>
    <property type="project" value="UniProtKB-KW"/>
</dbReference>
<dbReference type="InterPro" id="IPR002495">
    <property type="entry name" value="Glyco_trans_8"/>
</dbReference>